<gene>
    <name evidence="4" type="ORF">AXX12_11570</name>
</gene>
<keyword evidence="5" id="KW-1185">Reference proteome</keyword>
<evidence type="ECO:0000259" key="3">
    <source>
        <dbReference type="PROSITE" id="PS50111"/>
    </source>
</evidence>
<comment type="caution">
    <text evidence="4">The sequence shown here is derived from an EMBL/GenBank/DDBJ whole genome shotgun (WGS) entry which is preliminary data.</text>
</comment>
<dbReference type="GO" id="GO:0007165">
    <property type="term" value="P:signal transduction"/>
    <property type="evidence" value="ECO:0007669"/>
    <property type="project" value="UniProtKB-KW"/>
</dbReference>
<evidence type="ECO:0000313" key="4">
    <source>
        <dbReference type="EMBL" id="KYZ75829.1"/>
    </source>
</evidence>
<dbReference type="Proteomes" id="UP000076268">
    <property type="component" value="Unassembled WGS sequence"/>
</dbReference>
<evidence type="ECO:0000256" key="1">
    <source>
        <dbReference type="ARBA" id="ARBA00023224"/>
    </source>
</evidence>
<dbReference type="Pfam" id="PF00015">
    <property type="entry name" value="MCPsignal"/>
    <property type="match status" value="1"/>
</dbReference>
<dbReference type="PANTHER" id="PTHR32089:SF112">
    <property type="entry name" value="LYSOZYME-LIKE PROTEIN-RELATED"/>
    <property type="match status" value="1"/>
</dbReference>
<evidence type="ECO:0000313" key="5">
    <source>
        <dbReference type="Proteomes" id="UP000076268"/>
    </source>
</evidence>
<accession>A0A154BPK2</accession>
<reference evidence="4 5" key="1">
    <citation type="submission" date="2016-02" db="EMBL/GenBank/DDBJ databases">
        <title>Anaerosporomusa subterraneum gen. nov., sp. nov., a spore-forming obligate anaerobe isolated from saprolite.</title>
        <authorList>
            <person name="Choi J.K."/>
            <person name="Shah M."/>
            <person name="Yee N."/>
        </authorList>
    </citation>
    <scope>NUCLEOTIDE SEQUENCE [LARGE SCALE GENOMIC DNA]</scope>
    <source>
        <strain evidence="4 5">RU4</strain>
    </source>
</reference>
<dbReference type="SUPFAM" id="SSF58104">
    <property type="entry name" value="Methyl-accepting chemotaxis protein (MCP) signaling domain"/>
    <property type="match status" value="1"/>
</dbReference>
<dbReference type="InterPro" id="IPR011644">
    <property type="entry name" value="Heme_NO-bd"/>
</dbReference>
<dbReference type="InterPro" id="IPR024096">
    <property type="entry name" value="NO_sig/Golgi_transp_ligand-bd"/>
</dbReference>
<evidence type="ECO:0000256" key="2">
    <source>
        <dbReference type="PROSITE-ProRule" id="PRU00284"/>
    </source>
</evidence>
<dbReference type="PANTHER" id="PTHR32089">
    <property type="entry name" value="METHYL-ACCEPTING CHEMOTAXIS PROTEIN MCPB"/>
    <property type="match status" value="1"/>
</dbReference>
<dbReference type="InterPro" id="IPR004089">
    <property type="entry name" value="MCPsignal_dom"/>
</dbReference>
<dbReference type="PROSITE" id="PS50111">
    <property type="entry name" value="CHEMOTAXIS_TRANSDUC_2"/>
    <property type="match status" value="1"/>
</dbReference>
<dbReference type="Gene3D" id="1.10.287.950">
    <property type="entry name" value="Methyl-accepting chemotaxis protein"/>
    <property type="match status" value="1"/>
</dbReference>
<dbReference type="AlphaFoldDB" id="A0A154BPK2"/>
<protein>
    <submittedName>
        <fullName evidence="4">Chemotaxis protein</fullName>
    </submittedName>
</protein>
<dbReference type="OrthoDB" id="1660488at2"/>
<dbReference type="GO" id="GO:0020037">
    <property type="term" value="F:heme binding"/>
    <property type="evidence" value="ECO:0007669"/>
    <property type="project" value="InterPro"/>
</dbReference>
<sequence>MKGTVIGTWINTSRKLWGSEVTAEAMQHAGWSRDKMFLPTEDVDDTKPRQFVGFLAKNLQKSEDDIWLAIGKDNLKTFFEDYPAFFRQENLYSFLRSMYDVHVVMVKRIPGANPPELLIEPVAENQAVLSYRSKRGMFGYLRGLLAGAAEHFGENITTEVLESSAEHMKIAITFPTAIKRTKTYRLNTLFSFGVLRNLSVKIGVVAALVTVAVQAILSLGGLSAPLWQPVVTGISAWLGAALLLRPFGFIGEQIKAVQDRRYFEEITLRSGDEFELLTEMLTLYKQRVKRDFIGFKGVTDEMDKYAQNFNGLADRMRQTSNEISGVVHDVATAATNQAAETEVAVGILSGNLETLRSVVAGQSRNKQQLEVAVSEINKGFAEVQSSSTNLTNSLDKFVSVKESAEALEVQATKINEITGMVAAIAGQTNLLALNAAIEAARAGEQGRGFAVVAEEVRKLAEQSQHHSDSISDDLKVLMGTIGGVVSLIEAEYDILAAESHQLDAVVRNTSDHVGNIHGVANNIVDMIDKLEHEMAGLNQVYGKIESLAAISEENSAATEEVSASVQDYNDKLRDMMDKIREFKTVIAHFGEDINQYRT</sequence>
<dbReference type="EMBL" id="LSGP01000020">
    <property type="protein sequence ID" value="KYZ75829.1"/>
    <property type="molecule type" value="Genomic_DNA"/>
</dbReference>
<dbReference type="RefSeq" id="WP_066243684.1">
    <property type="nucleotide sequence ID" value="NZ_LSGP01000020.1"/>
</dbReference>
<dbReference type="SUPFAM" id="SSF111126">
    <property type="entry name" value="Ligand-binding domain in the NO signalling and Golgi transport"/>
    <property type="match status" value="1"/>
</dbReference>
<name>A0A154BPK2_ANASB</name>
<dbReference type="SMART" id="SM00283">
    <property type="entry name" value="MA"/>
    <property type="match status" value="1"/>
</dbReference>
<dbReference type="GO" id="GO:0016020">
    <property type="term" value="C:membrane"/>
    <property type="evidence" value="ECO:0007669"/>
    <property type="project" value="InterPro"/>
</dbReference>
<dbReference type="Gene3D" id="3.90.1520.10">
    <property type="entry name" value="H-NOX domain"/>
    <property type="match status" value="1"/>
</dbReference>
<feature type="domain" description="Methyl-accepting transducer" evidence="3">
    <location>
        <begin position="312"/>
        <end position="569"/>
    </location>
</feature>
<dbReference type="InterPro" id="IPR038158">
    <property type="entry name" value="H-NOX_domain_sf"/>
</dbReference>
<dbReference type="STRING" id="1794912.AXX12_11570"/>
<dbReference type="Pfam" id="PF07700">
    <property type="entry name" value="HNOB"/>
    <property type="match status" value="1"/>
</dbReference>
<keyword evidence="1 2" id="KW-0807">Transducer</keyword>
<proteinExistence type="predicted"/>
<organism evidence="4 5">
    <name type="scientific">Anaerosporomusa subterranea</name>
    <dbReference type="NCBI Taxonomy" id="1794912"/>
    <lineage>
        <taxon>Bacteria</taxon>
        <taxon>Bacillati</taxon>
        <taxon>Bacillota</taxon>
        <taxon>Negativicutes</taxon>
        <taxon>Acetonemataceae</taxon>
        <taxon>Anaerosporomusa</taxon>
    </lineage>
</organism>